<evidence type="ECO:0000313" key="2">
    <source>
        <dbReference type="Proteomes" id="UP000827092"/>
    </source>
</evidence>
<comment type="caution">
    <text evidence="1">The sequence shown here is derived from an EMBL/GenBank/DDBJ whole genome shotgun (WGS) entry which is preliminary data.</text>
</comment>
<reference evidence="1 2" key="1">
    <citation type="journal article" date="2022" name="Nat. Ecol. Evol.">
        <title>A masculinizing supergene underlies an exaggerated male reproductive morph in a spider.</title>
        <authorList>
            <person name="Hendrickx F."/>
            <person name="De Corte Z."/>
            <person name="Sonet G."/>
            <person name="Van Belleghem S.M."/>
            <person name="Kostlbacher S."/>
            <person name="Vangestel C."/>
        </authorList>
    </citation>
    <scope>NUCLEOTIDE SEQUENCE [LARGE SCALE GENOMIC DNA]</scope>
    <source>
        <strain evidence="1">W744_W776</strain>
    </source>
</reference>
<organism evidence="1 2">
    <name type="scientific">Oedothorax gibbosus</name>
    <dbReference type="NCBI Taxonomy" id="931172"/>
    <lineage>
        <taxon>Eukaryota</taxon>
        <taxon>Metazoa</taxon>
        <taxon>Ecdysozoa</taxon>
        <taxon>Arthropoda</taxon>
        <taxon>Chelicerata</taxon>
        <taxon>Arachnida</taxon>
        <taxon>Araneae</taxon>
        <taxon>Araneomorphae</taxon>
        <taxon>Entelegynae</taxon>
        <taxon>Araneoidea</taxon>
        <taxon>Linyphiidae</taxon>
        <taxon>Erigoninae</taxon>
        <taxon>Oedothorax</taxon>
    </lineage>
</organism>
<proteinExistence type="predicted"/>
<sequence>MAASECAGVFTVEFLSNALNDLSKIFLKVCDKKSSSTCDKNDFDQLKKKTLDTFEKHVPDSSSANSIVVDTSASETSSHVMSRLDDLAYQFEFTKREINTRFKNLENKEIIHNMAASYESVIKTNNKSKSVEIVTPSDLNARSINASPNAESHVRKLNENKTVISGTGKTSKLQSATRFPQEISGICL</sequence>
<accession>A0AAV6TK86</accession>
<dbReference type="AlphaFoldDB" id="A0AAV6TK86"/>
<keyword evidence="2" id="KW-1185">Reference proteome</keyword>
<gene>
    <name evidence="1" type="ORF">JTE90_006723</name>
</gene>
<evidence type="ECO:0000313" key="1">
    <source>
        <dbReference type="EMBL" id="KAG8172232.1"/>
    </source>
</evidence>
<dbReference type="EMBL" id="JAFNEN010002946">
    <property type="protein sequence ID" value="KAG8172232.1"/>
    <property type="molecule type" value="Genomic_DNA"/>
</dbReference>
<name>A0AAV6TK86_9ARAC</name>
<protein>
    <submittedName>
        <fullName evidence="1">Uncharacterized protein</fullName>
    </submittedName>
</protein>
<dbReference type="Proteomes" id="UP000827092">
    <property type="component" value="Unassembled WGS sequence"/>
</dbReference>